<dbReference type="RefSeq" id="WP_068022611.1">
    <property type="nucleotide sequence ID" value="NZ_QQAZ01000008.1"/>
</dbReference>
<dbReference type="AlphaFoldDB" id="A0A370GXL9"/>
<accession>A0A370GXL9</accession>
<organism evidence="2 3">
    <name type="scientific">Nocardia mexicana</name>
    <dbReference type="NCBI Taxonomy" id="279262"/>
    <lineage>
        <taxon>Bacteria</taxon>
        <taxon>Bacillati</taxon>
        <taxon>Actinomycetota</taxon>
        <taxon>Actinomycetes</taxon>
        <taxon>Mycobacteriales</taxon>
        <taxon>Nocardiaceae</taxon>
        <taxon>Nocardia</taxon>
    </lineage>
</organism>
<dbReference type="GO" id="GO:0016646">
    <property type="term" value="F:oxidoreductase activity, acting on the CH-NH group of donors, NAD or NADP as acceptor"/>
    <property type="evidence" value="ECO:0007669"/>
    <property type="project" value="TreeGrafter"/>
</dbReference>
<dbReference type="PANTHER" id="PTHR43355">
    <property type="entry name" value="FLAVIN REDUCTASE (NADPH)"/>
    <property type="match status" value="1"/>
</dbReference>
<dbReference type="Gene3D" id="3.40.50.720">
    <property type="entry name" value="NAD(P)-binding Rossmann-like Domain"/>
    <property type="match status" value="1"/>
</dbReference>
<dbReference type="InterPro" id="IPR036291">
    <property type="entry name" value="NAD(P)-bd_dom_sf"/>
</dbReference>
<gene>
    <name evidence="2" type="ORF">DFR68_108268</name>
</gene>
<name>A0A370GXL9_9NOCA</name>
<dbReference type="Proteomes" id="UP000255355">
    <property type="component" value="Unassembled WGS sequence"/>
</dbReference>
<dbReference type="InterPro" id="IPR016040">
    <property type="entry name" value="NAD(P)-bd_dom"/>
</dbReference>
<dbReference type="SUPFAM" id="SSF51735">
    <property type="entry name" value="NAD(P)-binding Rossmann-fold domains"/>
    <property type="match status" value="1"/>
</dbReference>
<keyword evidence="3" id="KW-1185">Reference proteome</keyword>
<comment type="caution">
    <text evidence="2">The sequence shown here is derived from an EMBL/GenBank/DDBJ whole genome shotgun (WGS) entry which is preliminary data.</text>
</comment>
<evidence type="ECO:0000313" key="3">
    <source>
        <dbReference type="Proteomes" id="UP000255355"/>
    </source>
</evidence>
<evidence type="ECO:0000313" key="2">
    <source>
        <dbReference type="EMBL" id="RDI48435.1"/>
    </source>
</evidence>
<protein>
    <recommendedName>
        <fullName evidence="1">NAD(P)-binding domain-containing protein</fullName>
    </recommendedName>
</protein>
<evidence type="ECO:0000259" key="1">
    <source>
        <dbReference type="Pfam" id="PF13460"/>
    </source>
</evidence>
<dbReference type="OrthoDB" id="3191258at2"/>
<dbReference type="PANTHER" id="PTHR43355:SF2">
    <property type="entry name" value="FLAVIN REDUCTASE (NADPH)"/>
    <property type="match status" value="1"/>
</dbReference>
<dbReference type="Pfam" id="PF13460">
    <property type="entry name" value="NAD_binding_10"/>
    <property type="match status" value="1"/>
</dbReference>
<proteinExistence type="predicted"/>
<sequence length="215" mass="22662">MRITVFGASGAVGSRVVAEASARGHQVVAVSRDASRLVSLPSEVEVRAGDATNPDDVADLSADSDLVVSATRPAPGREYELAAVADGLLRGLRGTGLRLLVVGGAGNLKVPGTAGRTVVEMPDFPDDWRPIALACHAQLDTFRAAVAPADVDWAYLSPPSILEPGERLGTYRTGIDELVVDVEGKSLISMEDLAVALLDEAELPKHHRIRFTVGY</sequence>
<dbReference type="EMBL" id="QQAZ01000008">
    <property type="protein sequence ID" value="RDI48435.1"/>
    <property type="molecule type" value="Genomic_DNA"/>
</dbReference>
<reference evidence="2 3" key="1">
    <citation type="submission" date="2018-07" db="EMBL/GenBank/DDBJ databases">
        <title>Genomic Encyclopedia of Type Strains, Phase IV (KMG-IV): sequencing the most valuable type-strain genomes for metagenomic binning, comparative biology and taxonomic classification.</title>
        <authorList>
            <person name="Goeker M."/>
        </authorList>
    </citation>
    <scope>NUCLEOTIDE SEQUENCE [LARGE SCALE GENOMIC DNA]</scope>
    <source>
        <strain evidence="2 3">DSM 44952</strain>
    </source>
</reference>
<feature type="domain" description="NAD(P)-binding" evidence="1">
    <location>
        <begin position="7"/>
        <end position="199"/>
    </location>
</feature>
<dbReference type="STRING" id="1210089.GCA_001613165_04386"/>
<dbReference type="InterPro" id="IPR051606">
    <property type="entry name" value="Polyketide_Oxido-like"/>
</dbReference>